<evidence type="ECO:0000259" key="2">
    <source>
        <dbReference type="PROSITE" id="PS50004"/>
    </source>
</evidence>
<feature type="compositionally biased region" description="Basic and acidic residues" evidence="1">
    <location>
        <begin position="542"/>
        <end position="553"/>
    </location>
</feature>
<dbReference type="EMBL" id="JASWJB010000012">
    <property type="protein sequence ID" value="KAK2612726.1"/>
    <property type="molecule type" value="Genomic_DNA"/>
</dbReference>
<dbReference type="AlphaFoldDB" id="A0AAJ0CXD2"/>
<feature type="region of interest" description="Disordered" evidence="1">
    <location>
        <begin position="1"/>
        <end position="62"/>
    </location>
</feature>
<feature type="compositionally biased region" description="Basic and acidic residues" evidence="1">
    <location>
        <begin position="425"/>
        <end position="438"/>
    </location>
</feature>
<evidence type="ECO:0000256" key="1">
    <source>
        <dbReference type="SAM" id="MobiDB-lite"/>
    </source>
</evidence>
<feature type="compositionally biased region" description="Basic and acidic residues" evidence="1">
    <location>
        <begin position="257"/>
        <end position="281"/>
    </location>
</feature>
<dbReference type="PROSITE" id="PS50004">
    <property type="entry name" value="C2"/>
    <property type="match status" value="1"/>
</dbReference>
<protein>
    <recommendedName>
        <fullName evidence="2">C2 domain-containing protein</fullName>
    </recommendedName>
</protein>
<dbReference type="Proteomes" id="UP001251528">
    <property type="component" value="Unassembled WGS sequence"/>
</dbReference>
<feature type="region of interest" description="Disordered" evidence="1">
    <location>
        <begin position="526"/>
        <end position="587"/>
    </location>
</feature>
<dbReference type="PANTHER" id="PTHR47800:SF5">
    <property type="entry name" value="FER-1-LIKE PROTEIN 6"/>
    <property type="match status" value="1"/>
</dbReference>
<name>A0AAJ0CXD2_9HYPO</name>
<dbReference type="InterPro" id="IPR035892">
    <property type="entry name" value="C2_domain_sf"/>
</dbReference>
<feature type="region of interest" description="Disordered" evidence="1">
    <location>
        <begin position="425"/>
        <end position="452"/>
    </location>
</feature>
<proteinExistence type="predicted"/>
<sequence>MATAQENPSHQTNGSGIDKADAANSKPQQKDGKSHKLPHPTTPNLKKAVKSKKPPGGFDSTPLPDAPAAYTVQFGFKYAANLPIGDLSTVSSDPFLTATLKASNPKRHKEDPDLVHRTRTLRRTTDPEWNEEWIVANVPRSGFTLKCRLYDEDSPDQDDRLGNVTVKIPQVFEEWEGIAPPGREFEAKKRMMSKRAFVLKGLASCLHSGQHITPRLCITIEVLGKSDPPHAQMYTLGPTTWTKHFSPMIGRLAGTKVNKDEKHDQEELSEKKGDEKKKSQKYDFQANEMQLQGPVPPELYHRYVEFRPIIGSMFSSSGIRGKILNMALHKQHNRVYNFDESTERGSFDSCSEQAALSFLRLAHFDEGGRVFTYVLTLDGVFRFTETGKEFGIDLLSKHTMHSNVETYIACSGEFFIRRLERPDASDDLNPKEKVHPDEEISGGPPYEPPPPKPAYYQLIIDNDSGTYRPDKSVLPKLKEFFQKNFPGLGVITMHWEDEELQKLKEAQHAAKKNEGRMINVVMNRSASSISSAESELEDRDDTWETGKKSKREAALAAIEDPSQLKQTMKAKIPRKKGEGSATASSSA</sequence>
<dbReference type="GO" id="GO:0010628">
    <property type="term" value="P:positive regulation of gene expression"/>
    <property type="evidence" value="ECO:0007669"/>
    <property type="project" value="TreeGrafter"/>
</dbReference>
<evidence type="ECO:0000313" key="3">
    <source>
        <dbReference type="EMBL" id="KAK2612726.1"/>
    </source>
</evidence>
<dbReference type="SUPFAM" id="SSF49562">
    <property type="entry name" value="C2 domain (Calcium/lipid-binding domain, CaLB)"/>
    <property type="match status" value="1"/>
</dbReference>
<evidence type="ECO:0000313" key="4">
    <source>
        <dbReference type="Proteomes" id="UP001251528"/>
    </source>
</evidence>
<accession>A0AAJ0CXD2</accession>
<keyword evidence="4" id="KW-1185">Reference proteome</keyword>
<comment type="caution">
    <text evidence="3">The sequence shown here is derived from an EMBL/GenBank/DDBJ whole genome shotgun (WGS) entry which is preliminary data.</text>
</comment>
<gene>
    <name evidence="3" type="ORF">QQS21_001177</name>
</gene>
<reference evidence="3" key="1">
    <citation type="submission" date="2023-06" db="EMBL/GenBank/DDBJ databases">
        <title>Conoideocrella luteorostrata (Hypocreales: Clavicipitaceae), a potential biocontrol fungus for elongate hemlock scale in United States Christmas tree production areas.</title>
        <authorList>
            <person name="Barrett H."/>
            <person name="Lovett B."/>
            <person name="Macias A.M."/>
            <person name="Stajich J.E."/>
            <person name="Kasson M.T."/>
        </authorList>
    </citation>
    <scope>NUCLEOTIDE SEQUENCE</scope>
    <source>
        <strain evidence="3">ARSEF 14590</strain>
    </source>
</reference>
<feature type="domain" description="C2" evidence="2">
    <location>
        <begin position="52"/>
        <end position="182"/>
    </location>
</feature>
<dbReference type="InterPro" id="IPR000008">
    <property type="entry name" value="C2_dom"/>
</dbReference>
<dbReference type="SMART" id="SM00239">
    <property type="entry name" value="C2"/>
    <property type="match status" value="1"/>
</dbReference>
<dbReference type="Pfam" id="PF00168">
    <property type="entry name" value="C2"/>
    <property type="match status" value="1"/>
</dbReference>
<organism evidence="3 4">
    <name type="scientific">Conoideocrella luteorostrata</name>
    <dbReference type="NCBI Taxonomy" id="1105319"/>
    <lineage>
        <taxon>Eukaryota</taxon>
        <taxon>Fungi</taxon>
        <taxon>Dikarya</taxon>
        <taxon>Ascomycota</taxon>
        <taxon>Pezizomycotina</taxon>
        <taxon>Sordariomycetes</taxon>
        <taxon>Hypocreomycetidae</taxon>
        <taxon>Hypocreales</taxon>
        <taxon>Clavicipitaceae</taxon>
        <taxon>Conoideocrella</taxon>
    </lineage>
</organism>
<dbReference type="PANTHER" id="PTHR47800">
    <property type="entry name" value="C2 DOMAIN-CONTAINING PROTEIN"/>
    <property type="match status" value="1"/>
</dbReference>
<dbReference type="Gene3D" id="2.60.40.150">
    <property type="entry name" value="C2 domain"/>
    <property type="match status" value="1"/>
</dbReference>
<feature type="compositionally biased region" description="Polar residues" evidence="1">
    <location>
        <begin position="1"/>
        <end position="15"/>
    </location>
</feature>
<feature type="region of interest" description="Disordered" evidence="1">
    <location>
        <begin position="253"/>
        <end position="281"/>
    </location>
</feature>